<dbReference type="KEGG" id="mym:A176_006579"/>
<dbReference type="InterPro" id="IPR004843">
    <property type="entry name" value="Calcineurin-like_PHP"/>
</dbReference>
<dbReference type="GO" id="GO:0046872">
    <property type="term" value="F:metal ion binding"/>
    <property type="evidence" value="ECO:0007669"/>
    <property type="project" value="UniProtKB-KW"/>
</dbReference>
<accession>A0A0H4XMT5</accession>
<evidence type="ECO:0000313" key="5">
    <source>
        <dbReference type="EMBL" id="AKQ69667.1"/>
    </source>
</evidence>
<feature type="domain" description="Calcineurin-like phosphoesterase" evidence="4">
    <location>
        <begin position="176"/>
        <end position="345"/>
    </location>
</feature>
<dbReference type="PANTHER" id="PTHR31302:SF31">
    <property type="entry name" value="PHOSPHODIESTERASE YAEI"/>
    <property type="match status" value="1"/>
</dbReference>
<dbReference type="GO" id="GO:0008758">
    <property type="term" value="F:UDP-2,3-diacylglucosamine hydrolase activity"/>
    <property type="evidence" value="ECO:0007669"/>
    <property type="project" value="TreeGrafter"/>
</dbReference>
<keyword evidence="2" id="KW-0378">Hydrolase</keyword>
<evidence type="ECO:0000256" key="1">
    <source>
        <dbReference type="ARBA" id="ARBA00022723"/>
    </source>
</evidence>
<dbReference type="SUPFAM" id="SSF56300">
    <property type="entry name" value="Metallo-dependent phosphatases"/>
    <property type="match status" value="1"/>
</dbReference>
<feature type="transmembrane region" description="Helical" evidence="3">
    <location>
        <begin position="134"/>
        <end position="152"/>
    </location>
</feature>
<organism evidence="5 6">
    <name type="scientific">Pseudomyxococcus hansupus</name>
    <dbReference type="NCBI Taxonomy" id="1297742"/>
    <lineage>
        <taxon>Bacteria</taxon>
        <taxon>Pseudomonadati</taxon>
        <taxon>Myxococcota</taxon>
        <taxon>Myxococcia</taxon>
        <taxon>Myxococcales</taxon>
        <taxon>Cystobacterineae</taxon>
        <taxon>Myxococcaceae</taxon>
        <taxon>Pseudomyxococcus</taxon>
    </lineage>
</organism>
<dbReference type="InterPro" id="IPR029052">
    <property type="entry name" value="Metallo-depent_PP-like"/>
</dbReference>
<gene>
    <name evidence="5" type="ORF">A176_006579</name>
</gene>
<evidence type="ECO:0000256" key="2">
    <source>
        <dbReference type="ARBA" id="ARBA00022801"/>
    </source>
</evidence>
<dbReference type="Proteomes" id="UP000009026">
    <property type="component" value="Chromosome"/>
</dbReference>
<dbReference type="EMBL" id="CP012109">
    <property type="protein sequence ID" value="AKQ69667.1"/>
    <property type="molecule type" value="Genomic_DNA"/>
</dbReference>
<dbReference type="Gene3D" id="3.60.21.10">
    <property type="match status" value="1"/>
</dbReference>
<keyword evidence="3" id="KW-1133">Transmembrane helix</keyword>
<feature type="transmembrane region" description="Helical" evidence="3">
    <location>
        <begin position="54"/>
        <end position="73"/>
    </location>
</feature>
<evidence type="ECO:0000256" key="3">
    <source>
        <dbReference type="SAM" id="Phobius"/>
    </source>
</evidence>
<feature type="transmembrane region" description="Helical" evidence="3">
    <location>
        <begin position="94"/>
        <end position="122"/>
    </location>
</feature>
<keyword evidence="1" id="KW-0479">Metal-binding</keyword>
<dbReference type="GO" id="GO:0016020">
    <property type="term" value="C:membrane"/>
    <property type="evidence" value="ECO:0007669"/>
    <property type="project" value="GOC"/>
</dbReference>
<keyword evidence="3" id="KW-0812">Transmembrane</keyword>
<dbReference type="eggNOG" id="COG1408">
    <property type="taxonomic scope" value="Bacteria"/>
</dbReference>
<dbReference type="PANTHER" id="PTHR31302">
    <property type="entry name" value="TRANSMEMBRANE PROTEIN WITH METALLOPHOSPHOESTERASE DOMAIN-RELATED"/>
    <property type="match status" value="1"/>
</dbReference>
<feature type="transmembrane region" description="Helical" evidence="3">
    <location>
        <begin position="21"/>
        <end position="42"/>
    </location>
</feature>
<dbReference type="AlphaFoldDB" id="A0A0H4XMT5"/>
<dbReference type="Pfam" id="PF00149">
    <property type="entry name" value="Metallophos"/>
    <property type="match status" value="1"/>
</dbReference>
<dbReference type="OrthoDB" id="9780884at2"/>
<evidence type="ECO:0000259" key="4">
    <source>
        <dbReference type="Pfam" id="PF00149"/>
    </source>
</evidence>
<protein>
    <submittedName>
        <fullName evidence="5">Calcineurin-like phosphoesterase</fullName>
    </submittedName>
</protein>
<evidence type="ECO:0000313" key="6">
    <source>
        <dbReference type="Proteomes" id="UP000009026"/>
    </source>
</evidence>
<proteinExistence type="predicted"/>
<dbReference type="PATRIC" id="fig|1297742.4.peg.6668"/>
<name>A0A0H4XMT5_9BACT</name>
<keyword evidence="3" id="KW-0472">Membrane</keyword>
<dbReference type="GO" id="GO:0009245">
    <property type="term" value="P:lipid A biosynthetic process"/>
    <property type="evidence" value="ECO:0007669"/>
    <property type="project" value="TreeGrafter"/>
</dbReference>
<sequence>MAELTPSMEQESRPRVSLALALRWLMSLGGILTLMGGLHAYIAVRLFVSPQLPAPWTIVGPALVALLFVLLPVGMAASRREPTFWTQALQWTSYVWMGAFGILLSAVVVTDLVGAVLSWTGVVTDALALARGKALVSVGVTVPAVVYAFITARGRATVERLTVPVEGLAPGLRGVKVVQISDIHVGPTLDGRWLRRVVEQVNALQPDIVAVTGDLVDGTVDALREEVKPLAELRASLGVFYVTGNHEYYHGGPAWAAEVERLGLTALQNEHRVVERDGARLTIAGVTDYDAGHIIPSHASSPERALQGAPQGVPRLLLAHQPRTALRVAKSGVMVDLQLSGHTHGGQMFPFMFFIKLQQPVVRGLATIAGVRVYTHRGTGYWGPPLRLGPTPEIAELTLVPAPG</sequence>
<dbReference type="InterPro" id="IPR051158">
    <property type="entry name" value="Metallophosphoesterase_sf"/>
</dbReference>
<dbReference type="STRING" id="1297742.A176_006579"/>
<dbReference type="CDD" id="cd07385">
    <property type="entry name" value="MPP_YkuE_C"/>
    <property type="match status" value="1"/>
</dbReference>
<dbReference type="RefSeq" id="WP_002636228.1">
    <property type="nucleotide sequence ID" value="NZ_CP012109.1"/>
</dbReference>
<keyword evidence="6" id="KW-1185">Reference proteome</keyword>
<reference evidence="5 6" key="1">
    <citation type="journal article" date="2016" name="PLoS ONE">
        <title>Complete Genome Sequence and Comparative Genomics of a Novel Myxobacterium Myxococcus hansupus.</title>
        <authorList>
            <person name="Sharma G."/>
            <person name="Narwani T."/>
            <person name="Subramanian S."/>
        </authorList>
    </citation>
    <scope>NUCLEOTIDE SEQUENCE [LARGE SCALE GENOMIC DNA]</scope>
    <source>
        <strain evidence="6">mixupus</strain>
    </source>
</reference>